<evidence type="ECO:0000313" key="11">
    <source>
        <dbReference type="EMBL" id="AZP03864.1"/>
    </source>
</evidence>
<keyword evidence="5 9" id="KW-0812">Transmembrane</keyword>
<feature type="transmembrane region" description="Helical" evidence="9">
    <location>
        <begin position="12"/>
        <end position="32"/>
    </location>
</feature>
<evidence type="ECO:0000256" key="5">
    <source>
        <dbReference type="ARBA" id="ARBA00022692"/>
    </source>
</evidence>
<reference evidence="12" key="1">
    <citation type="submission" date="2018-12" db="EMBL/GenBank/DDBJ databases">
        <title>Complete genome sequencing of Jeotgalibaca sp. H21T32.</title>
        <authorList>
            <person name="Bae J.-W."/>
            <person name="Lee S.-Y."/>
        </authorList>
    </citation>
    <scope>NUCLEOTIDE SEQUENCE [LARGE SCALE GENOMIC DNA]</scope>
    <source>
        <strain evidence="12">H21T32</strain>
    </source>
</reference>
<dbReference type="GO" id="GO:0005886">
    <property type="term" value="C:plasma membrane"/>
    <property type="evidence" value="ECO:0007669"/>
    <property type="project" value="UniProtKB-SubCell"/>
</dbReference>
<evidence type="ECO:0000256" key="8">
    <source>
        <dbReference type="ARBA" id="ARBA00038436"/>
    </source>
</evidence>
<comment type="subcellular location">
    <subcellularLocation>
        <location evidence="1">Cell inner membrane</location>
        <topology evidence="1">Multi-pass membrane protein</topology>
    </subcellularLocation>
</comment>
<evidence type="ECO:0000256" key="6">
    <source>
        <dbReference type="ARBA" id="ARBA00022989"/>
    </source>
</evidence>
<dbReference type="Pfam" id="PF04290">
    <property type="entry name" value="DctQ"/>
    <property type="match status" value="1"/>
</dbReference>
<evidence type="ECO:0000256" key="4">
    <source>
        <dbReference type="ARBA" id="ARBA00022519"/>
    </source>
</evidence>
<dbReference type="GO" id="GO:0015740">
    <property type="term" value="P:C4-dicarboxylate transport"/>
    <property type="evidence" value="ECO:0007669"/>
    <property type="project" value="TreeGrafter"/>
</dbReference>
<evidence type="ECO:0000256" key="2">
    <source>
        <dbReference type="ARBA" id="ARBA00022448"/>
    </source>
</evidence>
<name>A0A3S9H940_9LACT</name>
<dbReference type="PANTHER" id="PTHR35011:SF2">
    <property type="entry name" value="2,3-DIKETO-L-GULONATE TRAP TRANSPORTER SMALL PERMEASE PROTEIN YIAM"/>
    <property type="match status" value="1"/>
</dbReference>
<keyword evidence="6 9" id="KW-1133">Transmembrane helix</keyword>
<dbReference type="InterPro" id="IPR055348">
    <property type="entry name" value="DctQ"/>
</dbReference>
<keyword evidence="2" id="KW-0813">Transport</keyword>
<dbReference type="OrthoDB" id="9815614at2"/>
<organism evidence="11 12">
    <name type="scientific">Jeotgalibaca ciconiae</name>
    <dbReference type="NCBI Taxonomy" id="2496265"/>
    <lineage>
        <taxon>Bacteria</taxon>
        <taxon>Bacillati</taxon>
        <taxon>Bacillota</taxon>
        <taxon>Bacilli</taxon>
        <taxon>Lactobacillales</taxon>
        <taxon>Carnobacteriaceae</taxon>
        <taxon>Jeotgalibaca</taxon>
    </lineage>
</organism>
<evidence type="ECO:0000313" key="12">
    <source>
        <dbReference type="Proteomes" id="UP000273326"/>
    </source>
</evidence>
<keyword evidence="4" id="KW-0997">Cell inner membrane</keyword>
<dbReference type="InterPro" id="IPR007387">
    <property type="entry name" value="TRAP_DctQ"/>
</dbReference>
<feature type="transmembrane region" description="Helical" evidence="9">
    <location>
        <begin position="128"/>
        <end position="152"/>
    </location>
</feature>
<protein>
    <submittedName>
        <fullName evidence="11">TRAP transporter small permease</fullName>
    </submittedName>
</protein>
<keyword evidence="3" id="KW-1003">Cell membrane</keyword>
<feature type="domain" description="Tripartite ATP-independent periplasmic transporters DctQ component" evidence="10">
    <location>
        <begin position="23"/>
        <end position="152"/>
    </location>
</feature>
<gene>
    <name evidence="11" type="ORF">EJN90_03795</name>
</gene>
<dbReference type="GO" id="GO:0022857">
    <property type="term" value="F:transmembrane transporter activity"/>
    <property type="evidence" value="ECO:0007669"/>
    <property type="project" value="TreeGrafter"/>
</dbReference>
<dbReference type="AlphaFoldDB" id="A0A3S9H940"/>
<accession>A0A3S9H940</accession>
<dbReference type="Proteomes" id="UP000273326">
    <property type="component" value="Chromosome"/>
</dbReference>
<dbReference type="KEGG" id="jeh:EJN90_03795"/>
<proteinExistence type="inferred from homology"/>
<dbReference type="RefSeq" id="WP_126108946.1">
    <property type="nucleotide sequence ID" value="NZ_CP034465.1"/>
</dbReference>
<sequence length="175" mass="19780">MKQIKKYLDKSLEWICGITLIVMVLVVMWQVIARTILNNPSTLTEEFVRFSLVWLGMLSSAYVVGKKSHLAVTLLSDSLNKKNKRILEIIVQILFVLFSIIIMIYGGSKATSLTMSQISPSLSLPMGYIYLSVPVSGVIMLIYSLMNLYGIFTNTNMETSNREMIETEEVLDKGR</sequence>
<keyword evidence="12" id="KW-1185">Reference proteome</keyword>
<keyword evidence="7 9" id="KW-0472">Membrane</keyword>
<evidence type="ECO:0000256" key="3">
    <source>
        <dbReference type="ARBA" id="ARBA00022475"/>
    </source>
</evidence>
<evidence type="ECO:0000256" key="7">
    <source>
        <dbReference type="ARBA" id="ARBA00023136"/>
    </source>
</evidence>
<dbReference type="PANTHER" id="PTHR35011">
    <property type="entry name" value="2,3-DIKETO-L-GULONATE TRAP TRANSPORTER SMALL PERMEASE PROTEIN YIAM"/>
    <property type="match status" value="1"/>
</dbReference>
<evidence type="ECO:0000256" key="1">
    <source>
        <dbReference type="ARBA" id="ARBA00004429"/>
    </source>
</evidence>
<dbReference type="EMBL" id="CP034465">
    <property type="protein sequence ID" value="AZP03864.1"/>
    <property type="molecule type" value="Genomic_DNA"/>
</dbReference>
<feature type="transmembrane region" description="Helical" evidence="9">
    <location>
        <begin position="86"/>
        <end position="108"/>
    </location>
</feature>
<feature type="transmembrane region" description="Helical" evidence="9">
    <location>
        <begin position="47"/>
        <end position="65"/>
    </location>
</feature>
<evidence type="ECO:0000256" key="9">
    <source>
        <dbReference type="SAM" id="Phobius"/>
    </source>
</evidence>
<comment type="similarity">
    <text evidence="8">Belongs to the TRAP transporter small permease family.</text>
</comment>
<evidence type="ECO:0000259" key="10">
    <source>
        <dbReference type="Pfam" id="PF04290"/>
    </source>
</evidence>